<comment type="catalytic activity">
    <reaction evidence="5 8">
        <text>a 2'-deoxycytidine in DNA + S-adenosyl-L-methionine = a 5-methyl-2'-deoxycytidine in DNA + S-adenosyl-L-homocysteine + H(+)</text>
        <dbReference type="Rhea" id="RHEA:13681"/>
        <dbReference type="Rhea" id="RHEA-COMP:11369"/>
        <dbReference type="Rhea" id="RHEA-COMP:11370"/>
        <dbReference type="ChEBI" id="CHEBI:15378"/>
        <dbReference type="ChEBI" id="CHEBI:57856"/>
        <dbReference type="ChEBI" id="CHEBI:59789"/>
        <dbReference type="ChEBI" id="CHEBI:85452"/>
        <dbReference type="ChEBI" id="CHEBI:85454"/>
        <dbReference type="EC" id="2.1.1.37"/>
    </reaction>
</comment>
<feature type="active site" evidence="6">
    <location>
        <position position="95"/>
    </location>
</feature>
<keyword evidence="4" id="KW-0680">Restriction system</keyword>
<dbReference type="GO" id="GO:0003886">
    <property type="term" value="F:DNA (cytosine-5-)-methyltransferase activity"/>
    <property type="evidence" value="ECO:0007669"/>
    <property type="project" value="UniProtKB-EC"/>
</dbReference>
<dbReference type="InterPro" id="IPR018117">
    <property type="entry name" value="C5_DNA_meth_AS"/>
</dbReference>
<dbReference type="GO" id="GO:0032259">
    <property type="term" value="P:methylation"/>
    <property type="evidence" value="ECO:0007669"/>
    <property type="project" value="UniProtKB-KW"/>
</dbReference>
<proteinExistence type="inferred from homology"/>
<reference evidence="9 10" key="1">
    <citation type="submission" date="2014-02" db="EMBL/GenBank/DDBJ databases">
        <title>Comparative genomics of Haemophilus parasuis isolated from pig lungs.</title>
        <authorList>
            <person name="Kittichotirat W."/>
            <person name="Bumgarner R.E."/>
            <person name="Lawrence P."/>
        </authorList>
    </citation>
    <scope>NUCLEOTIDE SEQUENCE [LARGE SCALE GENOMIC DNA]</scope>
    <source>
        <strain evidence="9 10">HPS10</strain>
    </source>
</reference>
<dbReference type="PROSITE" id="PS00094">
    <property type="entry name" value="C5_MTASE_1"/>
    <property type="match status" value="1"/>
</dbReference>
<dbReference type="PANTHER" id="PTHR10629:SF52">
    <property type="entry name" value="DNA (CYTOSINE-5)-METHYLTRANSFERASE 1"/>
    <property type="match status" value="1"/>
</dbReference>
<gene>
    <name evidence="9" type="ORF">HPS10_08255</name>
</gene>
<evidence type="ECO:0000256" key="6">
    <source>
        <dbReference type="PROSITE-ProRule" id="PRU01016"/>
    </source>
</evidence>
<evidence type="ECO:0000256" key="2">
    <source>
        <dbReference type="ARBA" id="ARBA00022679"/>
    </source>
</evidence>
<dbReference type="PROSITE" id="PS51679">
    <property type="entry name" value="SAM_MT_C5"/>
    <property type="match status" value="1"/>
</dbReference>
<organism evidence="9 10">
    <name type="scientific">Glaesserella parasuis HPS10</name>
    <dbReference type="NCBI Taxonomy" id="1450514"/>
    <lineage>
        <taxon>Bacteria</taxon>
        <taxon>Pseudomonadati</taxon>
        <taxon>Pseudomonadota</taxon>
        <taxon>Gammaproteobacteria</taxon>
        <taxon>Pasteurellales</taxon>
        <taxon>Pasteurellaceae</taxon>
        <taxon>Glaesserella</taxon>
    </lineage>
</organism>
<keyword evidence="3 6" id="KW-0949">S-adenosyl-L-methionine</keyword>
<evidence type="ECO:0000256" key="3">
    <source>
        <dbReference type="ARBA" id="ARBA00022691"/>
    </source>
</evidence>
<dbReference type="InterPro" id="IPR050390">
    <property type="entry name" value="C5-Methyltransferase"/>
</dbReference>
<comment type="similarity">
    <text evidence="6 7">Belongs to the class I-like SAM-binding methyltransferase superfamily. C5-methyltransferase family.</text>
</comment>
<protein>
    <recommendedName>
        <fullName evidence="8">Cytosine-specific methyltransferase</fullName>
        <ecNumber evidence="8">2.1.1.37</ecNumber>
    </recommendedName>
</protein>
<evidence type="ECO:0000256" key="8">
    <source>
        <dbReference type="RuleBase" id="RU000417"/>
    </source>
</evidence>
<dbReference type="PANTHER" id="PTHR10629">
    <property type="entry name" value="CYTOSINE-SPECIFIC METHYLTRANSFERASE"/>
    <property type="match status" value="1"/>
</dbReference>
<dbReference type="Gene3D" id="3.90.120.10">
    <property type="entry name" value="DNA Methylase, subunit A, domain 2"/>
    <property type="match status" value="1"/>
</dbReference>
<dbReference type="GO" id="GO:0009307">
    <property type="term" value="P:DNA restriction-modification system"/>
    <property type="evidence" value="ECO:0007669"/>
    <property type="project" value="UniProtKB-KW"/>
</dbReference>
<dbReference type="Pfam" id="PF00145">
    <property type="entry name" value="DNA_methylase"/>
    <property type="match status" value="1"/>
</dbReference>
<evidence type="ECO:0000256" key="7">
    <source>
        <dbReference type="RuleBase" id="RU000416"/>
    </source>
</evidence>
<dbReference type="AlphaFoldDB" id="A0A836MBQ1"/>
<dbReference type="SUPFAM" id="SSF53335">
    <property type="entry name" value="S-adenosyl-L-methionine-dependent methyltransferases"/>
    <property type="match status" value="1"/>
</dbReference>
<name>A0A836MBQ1_GLAPU</name>
<dbReference type="NCBIfam" id="TIGR00675">
    <property type="entry name" value="dcm"/>
    <property type="match status" value="1"/>
</dbReference>
<evidence type="ECO:0000313" key="10">
    <source>
        <dbReference type="Proteomes" id="UP000027036"/>
    </source>
</evidence>
<sequence length="419" mass="47770">MKYIEFSDFIKKDIAVESTKFNFISLFSSAGIADYGLKMAGGKCLAACEIDPNRRNTHKENFDCPIFEDIKQDKDKIVSTFKNKEVDLIIATPPCQSFSTANSMRGKRQDYLHAEKDIRNTLFLDATYIINKLKPKFVVFENVPNFLERIVRDTGSEIIDKIGNILEEKLSDYMGWKGNLCCSHFGVPQSRRRSLVIYIRRDIAQKHSVKEDALNPLLWNKLIQNTPNNLISLFDKLPDLDSATESSAFCETDKLHIVPVLKEHHYSWVKDIPPYSGKSAWENDCPSCHMQIEFGKVYCPHCNQPLINRPHIKNADGSIRAIKGFKTSYRRMSASGLASTITTNSSAFSSDIKLHPVQNRVLSVRECALVQTIPYSFKWPEEQFIRKAHRIREMIGEAVPCAVTYHIGNIISNVLNQQI</sequence>
<evidence type="ECO:0000256" key="5">
    <source>
        <dbReference type="ARBA" id="ARBA00047422"/>
    </source>
</evidence>
<dbReference type="GO" id="GO:0044027">
    <property type="term" value="P:negative regulation of gene expression via chromosomal CpG island methylation"/>
    <property type="evidence" value="ECO:0007669"/>
    <property type="project" value="TreeGrafter"/>
</dbReference>
<dbReference type="EC" id="2.1.1.37" evidence="8"/>
<comment type="caution">
    <text evidence="9">The sequence shown here is derived from an EMBL/GenBank/DDBJ whole genome shotgun (WGS) entry which is preliminary data.</text>
</comment>
<dbReference type="Gene3D" id="3.40.50.150">
    <property type="entry name" value="Vaccinia Virus protein VP39"/>
    <property type="match status" value="1"/>
</dbReference>
<evidence type="ECO:0000256" key="4">
    <source>
        <dbReference type="ARBA" id="ARBA00022747"/>
    </source>
</evidence>
<evidence type="ECO:0000256" key="1">
    <source>
        <dbReference type="ARBA" id="ARBA00022603"/>
    </source>
</evidence>
<keyword evidence="1 6" id="KW-0489">Methyltransferase</keyword>
<dbReference type="InterPro" id="IPR029063">
    <property type="entry name" value="SAM-dependent_MTases_sf"/>
</dbReference>
<keyword evidence="2 6" id="KW-0808">Transferase</keyword>
<accession>A0A836MBQ1</accession>
<dbReference type="PRINTS" id="PR00105">
    <property type="entry name" value="C5METTRFRASE"/>
</dbReference>
<dbReference type="InterPro" id="IPR001525">
    <property type="entry name" value="C5_MeTfrase"/>
</dbReference>
<dbReference type="RefSeq" id="WP_021115801.1">
    <property type="nucleotide sequence ID" value="NZ_JDSO01000112.1"/>
</dbReference>
<dbReference type="EMBL" id="JDSO01000112">
    <property type="protein sequence ID" value="KDB46213.1"/>
    <property type="molecule type" value="Genomic_DNA"/>
</dbReference>
<dbReference type="GO" id="GO:0003677">
    <property type="term" value="F:DNA binding"/>
    <property type="evidence" value="ECO:0007669"/>
    <property type="project" value="TreeGrafter"/>
</dbReference>
<evidence type="ECO:0000313" key="9">
    <source>
        <dbReference type="EMBL" id="KDB46213.1"/>
    </source>
</evidence>
<dbReference type="Proteomes" id="UP000027036">
    <property type="component" value="Unassembled WGS sequence"/>
</dbReference>